<name>A0ABY4C0E6_9MICO</name>
<evidence type="ECO:0000313" key="1">
    <source>
        <dbReference type="EMBL" id="UOE44963.1"/>
    </source>
</evidence>
<accession>A0ABY4C0E6</accession>
<proteinExistence type="predicted"/>
<reference evidence="1 2" key="1">
    <citation type="submission" date="2022-03" db="EMBL/GenBank/DDBJ databases">
        <title>Mucilaginibacter sp. isolated from the gut of Protaetia brevitarsis seulensis larvae.</title>
        <authorList>
            <person name="Won M."/>
            <person name="Kim S.-J."/>
            <person name="Kwon S.-W."/>
        </authorList>
    </citation>
    <scope>NUCLEOTIDE SEQUENCE [LARGE SCALE GENOMIC DNA]</scope>
    <source>
        <strain evidence="1 2">CFWR-12</strain>
    </source>
</reference>
<sequence length="234" mass="25933">MKAEAPRWDDPGYSAGSMVRGALWLVQVVGEGNTFTKNQLRDAFPGVSQIDRRIRDLRDYGWVVYSNTEDAGLSAEDQRFVKEGVAVWDAKARRDSAPQKAISSKERQAILARDSYMCTLCGIAGGEPYPDDAILTAVLSVSRRTLEHADGRKELALVTECNRCRAGLGGDDMVSIGAVISAVRDLEPREQRRIARWMERGRRGTTELDRAWTAFLRVPFDNRQAVIDGVSAGD</sequence>
<evidence type="ECO:0008006" key="3">
    <source>
        <dbReference type="Google" id="ProtNLM"/>
    </source>
</evidence>
<evidence type="ECO:0000313" key="2">
    <source>
        <dbReference type="Proteomes" id="UP000832097"/>
    </source>
</evidence>
<dbReference type="EMBL" id="CP094528">
    <property type="protein sequence ID" value="UOE44963.1"/>
    <property type="molecule type" value="Genomic_DNA"/>
</dbReference>
<dbReference type="Proteomes" id="UP000832097">
    <property type="component" value="Chromosome"/>
</dbReference>
<protein>
    <recommendedName>
        <fullName evidence="3">HNH endonuclease</fullName>
    </recommendedName>
</protein>
<organism evidence="1 2">
    <name type="scientific">Agromyces larvae</name>
    <dbReference type="NCBI Taxonomy" id="2929802"/>
    <lineage>
        <taxon>Bacteria</taxon>
        <taxon>Bacillati</taxon>
        <taxon>Actinomycetota</taxon>
        <taxon>Actinomycetes</taxon>
        <taxon>Micrococcales</taxon>
        <taxon>Microbacteriaceae</taxon>
        <taxon>Agromyces</taxon>
    </lineage>
</organism>
<dbReference type="RefSeq" id="WP_243557165.1">
    <property type="nucleotide sequence ID" value="NZ_CP094528.1"/>
</dbReference>
<gene>
    <name evidence="1" type="ORF">MTO99_04060</name>
</gene>
<keyword evidence="2" id="KW-1185">Reference proteome</keyword>